<comment type="caution">
    <text evidence="3">The sequence shown here is derived from an EMBL/GenBank/DDBJ whole genome shotgun (WGS) entry which is preliminary data.</text>
</comment>
<keyword evidence="2" id="KW-0732">Signal</keyword>
<keyword evidence="1" id="KW-1133">Transmembrane helix</keyword>
<evidence type="ECO:0008006" key="5">
    <source>
        <dbReference type="Google" id="ProtNLM"/>
    </source>
</evidence>
<evidence type="ECO:0000313" key="4">
    <source>
        <dbReference type="Proteomes" id="UP000692954"/>
    </source>
</evidence>
<keyword evidence="1" id="KW-0472">Membrane</keyword>
<dbReference type="AlphaFoldDB" id="A0A8S1R0F5"/>
<evidence type="ECO:0000256" key="1">
    <source>
        <dbReference type="SAM" id="Phobius"/>
    </source>
</evidence>
<organism evidence="3 4">
    <name type="scientific">Paramecium sonneborni</name>
    <dbReference type="NCBI Taxonomy" id="65129"/>
    <lineage>
        <taxon>Eukaryota</taxon>
        <taxon>Sar</taxon>
        <taxon>Alveolata</taxon>
        <taxon>Ciliophora</taxon>
        <taxon>Intramacronucleata</taxon>
        <taxon>Oligohymenophorea</taxon>
        <taxon>Peniculida</taxon>
        <taxon>Parameciidae</taxon>
        <taxon>Paramecium</taxon>
    </lineage>
</organism>
<dbReference type="OrthoDB" id="284504at2759"/>
<evidence type="ECO:0000256" key="2">
    <source>
        <dbReference type="SAM" id="SignalP"/>
    </source>
</evidence>
<feature type="signal peptide" evidence="2">
    <location>
        <begin position="1"/>
        <end position="17"/>
    </location>
</feature>
<dbReference type="Proteomes" id="UP000692954">
    <property type="component" value="Unassembled WGS sequence"/>
</dbReference>
<sequence length="348" mass="40399">MQFTILFLVCEVVYVISQQCNENNPILNYTFKANSPNTQNKEWNYEGIGSLQQCIQGVSADTKNFDVSQVSLLNSKISLDVEEMIQLEMNKIQGPYAQYRTNQIKLTFWGIDNIARYESQYFTIRPAEHNFDFWSQVPDAEIQVYFIQDQIYQQCQSEALYAILSIPIYALQETQDIRYAININFTGNQVITENFNFKQNILGVYNSDMASFVSYKAPLNIPPCEITNWFVLTQPQFIKQPLLQTLLSLNTQSSMQRTLSQEQQMNFIKGRFIYEGQDDLKDYDDTVQWAATWVASIIPCLFFALIVCVYGQYEISNIGRFRRPQVKQHEGIEQEALHQDDAIENKLA</sequence>
<feature type="transmembrane region" description="Helical" evidence="1">
    <location>
        <begin position="289"/>
        <end position="313"/>
    </location>
</feature>
<keyword evidence="1" id="KW-0812">Transmembrane</keyword>
<name>A0A8S1R0F5_9CILI</name>
<feature type="chain" id="PRO_5035758965" description="Transmembrane protein" evidence="2">
    <location>
        <begin position="18"/>
        <end position="348"/>
    </location>
</feature>
<gene>
    <name evidence="3" type="ORF">PSON_ATCC_30995.1.T1330041</name>
</gene>
<proteinExistence type="predicted"/>
<evidence type="ECO:0000313" key="3">
    <source>
        <dbReference type="EMBL" id="CAD8121571.1"/>
    </source>
</evidence>
<protein>
    <recommendedName>
        <fullName evidence="5">Transmembrane protein</fullName>
    </recommendedName>
</protein>
<reference evidence="3" key="1">
    <citation type="submission" date="2021-01" db="EMBL/GenBank/DDBJ databases">
        <authorList>
            <consortium name="Genoscope - CEA"/>
            <person name="William W."/>
        </authorList>
    </citation>
    <scope>NUCLEOTIDE SEQUENCE</scope>
</reference>
<dbReference type="EMBL" id="CAJJDN010000133">
    <property type="protein sequence ID" value="CAD8121571.1"/>
    <property type="molecule type" value="Genomic_DNA"/>
</dbReference>
<accession>A0A8S1R0F5</accession>
<keyword evidence="4" id="KW-1185">Reference proteome</keyword>